<keyword evidence="3" id="KW-1185">Reference proteome</keyword>
<protein>
    <submittedName>
        <fullName evidence="2">Uncharacterized protein</fullName>
    </submittedName>
</protein>
<dbReference type="Proteomes" id="UP001341840">
    <property type="component" value="Unassembled WGS sequence"/>
</dbReference>
<reference evidence="2 3" key="1">
    <citation type="journal article" date="2023" name="Plants (Basel)">
        <title>Bridging the Gap: Combining Genomics and Transcriptomics Approaches to Understand Stylosanthes scabra, an Orphan Legume from the Brazilian Caatinga.</title>
        <authorList>
            <person name="Ferreira-Neto J.R.C."/>
            <person name="da Silva M.D."/>
            <person name="Binneck E."/>
            <person name="de Melo N.F."/>
            <person name="da Silva R.H."/>
            <person name="de Melo A.L.T.M."/>
            <person name="Pandolfi V."/>
            <person name="Bustamante F.O."/>
            <person name="Brasileiro-Vidal A.C."/>
            <person name="Benko-Iseppon A.M."/>
        </authorList>
    </citation>
    <scope>NUCLEOTIDE SEQUENCE [LARGE SCALE GENOMIC DNA]</scope>
    <source>
        <tissue evidence="2">Leaves</tissue>
    </source>
</reference>
<gene>
    <name evidence="2" type="ORF">PIB30_088366</name>
</gene>
<accession>A0ABU6VU01</accession>
<feature type="compositionally biased region" description="Polar residues" evidence="1">
    <location>
        <begin position="14"/>
        <end position="24"/>
    </location>
</feature>
<sequence length="121" mass="13754">MATAAPPSKEPTMDISSDDPSSKPTPCRCKSSRTTLKARVFNSEASRRDKGIYCDSDCNQRSISGLHVWRESLKDRVPCHRQSSGSRFQEAIDPEWFGPEDLKRNVKGHFIRDHKHTSPWP</sequence>
<dbReference type="EMBL" id="JASCZI010152634">
    <property type="protein sequence ID" value="MED6176457.1"/>
    <property type="molecule type" value="Genomic_DNA"/>
</dbReference>
<proteinExistence type="predicted"/>
<evidence type="ECO:0000313" key="3">
    <source>
        <dbReference type="Proteomes" id="UP001341840"/>
    </source>
</evidence>
<feature type="region of interest" description="Disordered" evidence="1">
    <location>
        <begin position="1"/>
        <end position="31"/>
    </location>
</feature>
<evidence type="ECO:0000313" key="2">
    <source>
        <dbReference type="EMBL" id="MED6176457.1"/>
    </source>
</evidence>
<name>A0ABU6VU01_9FABA</name>
<comment type="caution">
    <text evidence="2">The sequence shown here is derived from an EMBL/GenBank/DDBJ whole genome shotgun (WGS) entry which is preliminary data.</text>
</comment>
<evidence type="ECO:0000256" key="1">
    <source>
        <dbReference type="SAM" id="MobiDB-lite"/>
    </source>
</evidence>
<organism evidence="2 3">
    <name type="scientific">Stylosanthes scabra</name>
    <dbReference type="NCBI Taxonomy" id="79078"/>
    <lineage>
        <taxon>Eukaryota</taxon>
        <taxon>Viridiplantae</taxon>
        <taxon>Streptophyta</taxon>
        <taxon>Embryophyta</taxon>
        <taxon>Tracheophyta</taxon>
        <taxon>Spermatophyta</taxon>
        <taxon>Magnoliopsida</taxon>
        <taxon>eudicotyledons</taxon>
        <taxon>Gunneridae</taxon>
        <taxon>Pentapetalae</taxon>
        <taxon>rosids</taxon>
        <taxon>fabids</taxon>
        <taxon>Fabales</taxon>
        <taxon>Fabaceae</taxon>
        <taxon>Papilionoideae</taxon>
        <taxon>50 kb inversion clade</taxon>
        <taxon>dalbergioids sensu lato</taxon>
        <taxon>Dalbergieae</taxon>
        <taxon>Pterocarpus clade</taxon>
        <taxon>Stylosanthes</taxon>
    </lineage>
</organism>